<keyword evidence="1" id="KW-0472">Membrane</keyword>
<accession>A0ABD5IR19</accession>
<keyword evidence="1" id="KW-1133">Transmembrane helix</keyword>
<dbReference type="AlphaFoldDB" id="A0ABD5IR19"/>
<comment type="caution">
    <text evidence="2">The sequence shown here is derived from an EMBL/GenBank/DDBJ whole genome shotgun (WGS) entry which is preliminary data.</text>
</comment>
<feature type="transmembrane region" description="Helical" evidence="1">
    <location>
        <begin position="235"/>
        <end position="254"/>
    </location>
</feature>
<evidence type="ECO:0000313" key="3">
    <source>
        <dbReference type="Proteomes" id="UP001339962"/>
    </source>
</evidence>
<feature type="transmembrane region" description="Helical" evidence="1">
    <location>
        <begin position="120"/>
        <end position="139"/>
    </location>
</feature>
<dbReference type="EMBL" id="JARTLI010000003">
    <property type="protein sequence ID" value="MED5050712.1"/>
    <property type="molecule type" value="Genomic_DNA"/>
</dbReference>
<dbReference type="Proteomes" id="UP001339962">
    <property type="component" value="Unassembled WGS sequence"/>
</dbReference>
<protein>
    <recommendedName>
        <fullName evidence="4">Multi-TM2 domain-containing protein</fullName>
    </recommendedName>
</protein>
<keyword evidence="1" id="KW-0812">Transmembrane</keyword>
<feature type="transmembrane region" description="Helical" evidence="1">
    <location>
        <begin position="145"/>
        <end position="164"/>
    </location>
</feature>
<organism evidence="2 3">
    <name type="scientific">Anoxybacteroides rupiense</name>
    <dbReference type="NCBI Taxonomy" id="311460"/>
    <lineage>
        <taxon>Bacteria</taxon>
        <taxon>Bacillati</taxon>
        <taxon>Bacillota</taxon>
        <taxon>Bacilli</taxon>
        <taxon>Bacillales</taxon>
        <taxon>Anoxybacillaceae</taxon>
        <taxon>Anoxybacteroides</taxon>
    </lineage>
</organism>
<sequence length="352" mass="39920">MKKHPLVAFFLSFIPGAGHLYLNKKGRGVFYSLSFFAPIVLGAGLFVLTGQREPLLLVLLSFMIWLISMLDIIRILMQRQPVHMAAQEGGNQDSEKFYTILLSFVPGLGHLQLGLMNRGLTLLVSFFGLMMMIFFVAVLTNQGSFLIFLGILPIIWIYSMFDTVQQLNRKQRGEPLADRAIFEELENLRQDGRKSKTIAMLLSMFPGAGHMYLGLQKRGLQLMAAFLLTIYVMDVLRLSAFFFLIPIIWFYSFFDALQKASSYGEKELKDEPIVSYFVHHQKWLGIGLVLLGLYYLLDSIFLPAFASRLSAFFHVDIYPLYHQFFQTTVVCLLLIAGGIKLLLGSKQKGGRG</sequence>
<proteinExistence type="predicted"/>
<name>A0ABD5IR19_9BACL</name>
<feature type="transmembrane region" description="Helical" evidence="1">
    <location>
        <begin position="55"/>
        <end position="77"/>
    </location>
</feature>
<feature type="transmembrane region" description="Helical" evidence="1">
    <location>
        <begin position="28"/>
        <end position="48"/>
    </location>
</feature>
<feature type="transmembrane region" description="Helical" evidence="1">
    <location>
        <begin position="198"/>
        <end position="215"/>
    </location>
</feature>
<dbReference type="RefSeq" id="WP_080859848.1">
    <property type="nucleotide sequence ID" value="NZ_JARTLI010000003.1"/>
</dbReference>
<gene>
    <name evidence="2" type="ORF">P9850_02355</name>
</gene>
<evidence type="ECO:0000256" key="1">
    <source>
        <dbReference type="SAM" id="Phobius"/>
    </source>
</evidence>
<feature type="transmembrane region" description="Helical" evidence="1">
    <location>
        <begin position="283"/>
        <end position="304"/>
    </location>
</feature>
<evidence type="ECO:0008006" key="4">
    <source>
        <dbReference type="Google" id="ProtNLM"/>
    </source>
</evidence>
<evidence type="ECO:0000313" key="2">
    <source>
        <dbReference type="EMBL" id="MED5050712.1"/>
    </source>
</evidence>
<feature type="transmembrane region" description="Helical" evidence="1">
    <location>
        <begin position="324"/>
        <end position="343"/>
    </location>
</feature>
<reference evidence="2 3" key="1">
    <citation type="submission" date="2023-03" db="EMBL/GenBank/DDBJ databases">
        <title>Bacillus Genome Sequencing.</title>
        <authorList>
            <person name="Dunlap C."/>
        </authorList>
    </citation>
    <scope>NUCLEOTIDE SEQUENCE [LARGE SCALE GENOMIC DNA]</scope>
    <source>
        <strain evidence="2 3">NRS-38</strain>
    </source>
</reference>